<proteinExistence type="predicted"/>
<keyword evidence="4" id="KW-1185">Reference proteome</keyword>
<feature type="signal peptide" evidence="2">
    <location>
        <begin position="1"/>
        <end position="28"/>
    </location>
</feature>
<evidence type="ECO:0000256" key="1">
    <source>
        <dbReference type="SAM" id="MobiDB-lite"/>
    </source>
</evidence>
<evidence type="ECO:0000313" key="4">
    <source>
        <dbReference type="Proteomes" id="UP000002033"/>
    </source>
</evidence>
<accession>D8JSL1</accession>
<organism evidence="3 4">
    <name type="scientific">Hyphomicrobium denitrificans (strain ATCC 51888 / DSM 1869 / NCIMB 11706 / TK 0415)</name>
    <dbReference type="NCBI Taxonomy" id="582899"/>
    <lineage>
        <taxon>Bacteria</taxon>
        <taxon>Pseudomonadati</taxon>
        <taxon>Pseudomonadota</taxon>
        <taxon>Alphaproteobacteria</taxon>
        <taxon>Hyphomicrobiales</taxon>
        <taxon>Hyphomicrobiaceae</taxon>
        <taxon>Hyphomicrobium</taxon>
    </lineage>
</organism>
<protein>
    <recommendedName>
        <fullName evidence="5">Transporter</fullName>
    </recommendedName>
</protein>
<dbReference type="KEGG" id="hdn:Hden_2509"/>
<feature type="chain" id="PRO_5003116110" description="Transporter" evidence="2">
    <location>
        <begin position="29"/>
        <end position="309"/>
    </location>
</feature>
<sequence length="309" mass="33797" precursor="true">MHRDSARILIRRLIALAVSIAASACATAAVAGPSLDQFEIKNLESVPGAIEIQSQNDFSSGNPRRRVLPDGSGIIADPNTITRQREGLEIEVGLTSFVKIRLGVEFEQGRIDDPKSFSDAQRIGPLEFDGYGAESIWTVIPRKGDGIGAGFLVQWEQSAHSDEASTLTIGPIFEWQQGAWSASLNPTVIQYFGGEPEDKHKIDFGYAVRVMYQSSKEHALALESYGGIERISGGNIGEAERLFGKFNQYRLGPVFYWTFGDDDDDEASSGNKKEEAERNVETTIGTGLLFGLNKDTPATTLKLSVEIDY</sequence>
<dbReference type="EMBL" id="CP002083">
    <property type="protein sequence ID" value="ADJ24305.1"/>
    <property type="molecule type" value="Genomic_DNA"/>
</dbReference>
<dbReference type="HOGENOM" id="CLU_902481_0_0_5"/>
<gene>
    <name evidence="3" type="ordered locus">Hden_2509</name>
</gene>
<name>D8JSL1_HYPDA</name>
<evidence type="ECO:0000313" key="3">
    <source>
        <dbReference type="EMBL" id="ADJ24305.1"/>
    </source>
</evidence>
<keyword evidence="2" id="KW-0732">Signal</keyword>
<dbReference type="PROSITE" id="PS51257">
    <property type="entry name" value="PROKAR_LIPOPROTEIN"/>
    <property type="match status" value="1"/>
</dbReference>
<evidence type="ECO:0008006" key="5">
    <source>
        <dbReference type="Google" id="ProtNLM"/>
    </source>
</evidence>
<dbReference type="AlphaFoldDB" id="D8JSL1"/>
<feature type="region of interest" description="Disordered" evidence="1">
    <location>
        <begin position="54"/>
        <end position="73"/>
    </location>
</feature>
<dbReference type="STRING" id="582899.Hden_2509"/>
<dbReference type="Proteomes" id="UP000002033">
    <property type="component" value="Chromosome"/>
</dbReference>
<reference evidence="4" key="1">
    <citation type="journal article" date="2011" name="J. Bacteriol.">
        <title>Genome sequences of eight morphologically diverse alphaproteobacteria.</title>
        <authorList>
            <consortium name="US DOE Joint Genome Institute"/>
            <person name="Brown P.J."/>
            <person name="Kysela D.T."/>
            <person name="Buechlein A."/>
            <person name="Hemmerich C."/>
            <person name="Brun Y.V."/>
        </authorList>
    </citation>
    <scope>NUCLEOTIDE SEQUENCE [LARGE SCALE GENOMIC DNA]</scope>
    <source>
        <strain evidence="4">ATCC 51888 / DSM 1869 / NCIB 11706 / TK 0415</strain>
    </source>
</reference>
<evidence type="ECO:0000256" key="2">
    <source>
        <dbReference type="SAM" id="SignalP"/>
    </source>
</evidence>